<proteinExistence type="predicted"/>
<evidence type="ECO:0000313" key="1">
    <source>
        <dbReference type="EMBL" id="GBL62304.1"/>
    </source>
</evidence>
<dbReference type="EMBL" id="BGPR01227530">
    <property type="protein sequence ID" value="GBL62304.1"/>
    <property type="molecule type" value="Genomic_DNA"/>
</dbReference>
<dbReference type="Proteomes" id="UP000499080">
    <property type="component" value="Unassembled WGS sequence"/>
</dbReference>
<keyword evidence="2" id="KW-1185">Reference proteome</keyword>
<comment type="caution">
    <text evidence="1">The sequence shown here is derived from an EMBL/GenBank/DDBJ whole genome shotgun (WGS) entry which is preliminary data.</text>
</comment>
<name>A0A4Y1ZQ45_ARAVE</name>
<reference evidence="1 2" key="1">
    <citation type="journal article" date="2019" name="Sci. Rep.">
        <title>Orb-weaving spider Araneus ventricosus genome elucidates the spidroin gene catalogue.</title>
        <authorList>
            <person name="Kono N."/>
            <person name="Nakamura H."/>
            <person name="Ohtoshi R."/>
            <person name="Moran D.A.P."/>
            <person name="Shinohara A."/>
            <person name="Yoshida Y."/>
            <person name="Fujiwara M."/>
            <person name="Mori M."/>
            <person name="Tomita M."/>
            <person name="Arakawa K."/>
        </authorList>
    </citation>
    <scope>NUCLEOTIDE SEQUENCE [LARGE SCALE GENOMIC DNA]</scope>
</reference>
<sequence length="80" mass="9516">MWRRAMEEENENLQNTQTWELVTKPEGIKFIISKWLFPTEMDFDVHQMDVTAVHLNGTLEEDIYIPDSNFSLQQACHKFV</sequence>
<evidence type="ECO:0000313" key="2">
    <source>
        <dbReference type="Proteomes" id="UP000499080"/>
    </source>
</evidence>
<accession>A0A4Y1ZQ45</accession>
<organism evidence="1 2">
    <name type="scientific">Araneus ventricosus</name>
    <name type="common">Orbweaver spider</name>
    <name type="synonym">Epeira ventricosa</name>
    <dbReference type="NCBI Taxonomy" id="182803"/>
    <lineage>
        <taxon>Eukaryota</taxon>
        <taxon>Metazoa</taxon>
        <taxon>Ecdysozoa</taxon>
        <taxon>Arthropoda</taxon>
        <taxon>Chelicerata</taxon>
        <taxon>Arachnida</taxon>
        <taxon>Araneae</taxon>
        <taxon>Araneomorphae</taxon>
        <taxon>Entelegynae</taxon>
        <taxon>Araneoidea</taxon>
        <taxon>Araneidae</taxon>
        <taxon>Araneus</taxon>
    </lineage>
</organism>
<protein>
    <recommendedName>
        <fullName evidence="3">Reverse transcriptase Ty1/copia-type domain-containing protein</fullName>
    </recommendedName>
</protein>
<feature type="non-terminal residue" evidence="1">
    <location>
        <position position="80"/>
    </location>
</feature>
<dbReference type="AlphaFoldDB" id="A0A4Y1ZQ45"/>
<gene>
    <name evidence="1" type="ORF">AVEN_460_1</name>
</gene>
<evidence type="ECO:0008006" key="3">
    <source>
        <dbReference type="Google" id="ProtNLM"/>
    </source>
</evidence>